<name>A0A975CLS2_9BURK</name>
<dbReference type="InterPro" id="IPR002035">
    <property type="entry name" value="VWF_A"/>
</dbReference>
<dbReference type="Pfam" id="PF13531">
    <property type="entry name" value="SBP_bac_11"/>
    <property type="match status" value="1"/>
</dbReference>
<dbReference type="AlphaFoldDB" id="A0A975CLS2"/>
<proteinExistence type="predicted"/>
<evidence type="ECO:0000256" key="1">
    <source>
        <dbReference type="SAM" id="MobiDB-lite"/>
    </source>
</evidence>
<protein>
    <submittedName>
        <fullName evidence="3">Substrate-binding domain-containing protein</fullName>
    </submittedName>
</protein>
<dbReference type="Gene3D" id="3.40.190.10">
    <property type="entry name" value="Periplasmic binding protein-like II"/>
    <property type="match status" value="1"/>
</dbReference>
<dbReference type="EMBL" id="CP071796">
    <property type="protein sequence ID" value="QTD47441.1"/>
    <property type="molecule type" value="Genomic_DNA"/>
</dbReference>
<dbReference type="KEGG" id="otd:J1M35_16965"/>
<dbReference type="SUPFAM" id="SSF53850">
    <property type="entry name" value="Periplasmic binding protein-like II"/>
    <property type="match status" value="1"/>
</dbReference>
<sequence length="521" mass="55836">MALVGLAACDPPKDAGAPHTRAAQPANATTPPARPFTVLAGSELKDVAPALEQAARAAGVQLQLSYAGTLDMVERVNGGEAFDAILPPNGAYPALALAAKPVAREKLFYSRVALGVKPAVLQKLGWANAPPTWADIARAAAAGQLRYGMTNPTTSNTGMSALFAVASAAAGKTEDLSAQEIKSDVLKNFLKGQQLTAGSSGWLAEAFARDPSAVDALVNYEAVILRLNPQLPKDQQLALVYPRDGVITADYPLMLLKADQRAAFDALVAQIKAPAFQGEPLRQAFLRPANPDAQANPALPAGAVAELAFPNRLEVIDAVLMAYQSDLRRPATSIFVLDTSGSMRGQRLADMQQALKLLSGAQAGAASQRYAAFQARERVTLIPFWDTVGKPVHIAFTPDTLAQSRRQIADYADQLKADGGTAIYDALTQAARLARDDLRRDPDRFVSIVLLTDGENNRGRSFEQFAKDQRAQSPMVRVFPIMFGEAAPHEMEQLAELTHGRVFDARKTALAQVFKEIRGYQ</sequence>
<dbReference type="SUPFAM" id="SSF53300">
    <property type="entry name" value="vWA-like"/>
    <property type="match status" value="1"/>
</dbReference>
<keyword evidence="4" id="KW-1185">Reference proteome</keyword>
<feature type="domain" description="VWFA" evidence="2">
    <location>
        <begin position="332"/>
        <end position="517"/>
    </location>
</feature>
<feature type="compositionally biased region" description="Low complexity" evidence="1">
    <location>
        <begin position="20"/>
        <end position="33"/>
    </location>
</feature>
<dbReference type="InterPro" id="IPR051266">
    <property type="entry name" value="CLCR"/>
</dbReference>
<dbReference type="Gene3D" id="3.40.50.410">
    <property type="entry name" value="von Willebrand factor, type A domain"/>
    <property type="match status" value="1"/>
</dbReference>
<dbReference type="InterPro" id="IPR036465">
    <property type="entry name" value="vWFA_dom_sf"/>
</dbReference>
<dbReference type="Proteomes" id="UP000663903">
    <property type="component" value="Chromosome"/>
</dbReference>
<organism evidence="3 4">
    <name type="scientific">Ottowia testudinis</name>
    <dbReference type="NCBI Taxonomy" id="2816950"/>
    <lineage>
        <taxon>Bacteria</taxon>
        <taxon>Pseudomonadati</taxon>
        <taxon>Pseudomonadota</taxon>
        <taxon>Betaproteobacteria</taxon>
        <taxon>Burkholderiales</taxon>
        <taxon>Comamonadaceae</taxon>
        <taxon>Ottowia</taxon>
    </lineage>
</organism>
<dbReference type="PANTHER" id="PTHR10579:SF43">
    <property type="entry name" value="ZINC FINGER (C3HC4-TYPE RING FINGER) FAMILY PROTEIN"/>
    <property type="match status" value="1"/>
</dbReference>
<dbReference type="PANTHER" id="PTHR10579">
    <property type="entry name" value="CALCIUM-ACTIVATED CHLORIDE CHANNEL REGULATOR"/>
    <property type="match status" value="1"/>
</dbReference>
<accession>A0A975CLS2</accession>
<feature type="region of interest" description="Disordered" evidence="1">
    <location>
        <begin position="13"/>
        <end position="33"/>
    </location>
</feature>
<evidence type="ECO:0000313" key="4">
    <source>
        <dbReference type="Proteomes" id="UP000663903"/>
    </source>
</evidence>
<dbReference type="PROSITE" id="PS50234">
    <property type="entry name" value="VWFA"/>
    <property type="match status" value="1"/>
</dbReference>
<dbReference type="SMART" id="SM00327">
    <property type="entry name" value="VWA"/>
    <property type="match status" value="1"/>
</dbReference>
<evidence type="ECO:0000313" key="3">
    <source>
        <dbReference type="EMBL" id="QTD47441.1"/>
    </source>
</evidence>
<dbReference type="Pfam" id="PF00092">
    <property type="entry name" value="VWA"/>
    <property type="match status" value="1"/>
</dbReference>
<evidence type="ECO:0000259" key="2">
    <source>
        <dbReference type="PROSITE" id="PS50234"/>
    </source>
</evidence>
<reference evidence="3" key="1">
    <citation type="submission" date="2021-03" db="EMBL/GenBank/DDBJ databases">
        <title>Ottowia sp. 27C isolated from the cloaca of a Giant Asian pond turtle (Heosemys grandis).</title>
        <authorList>
            <person name="Spergser J."/>
            <person name="Busse H.-J."/>
        </authorList>
    </citation>
    <scope>NUCLEOTIDE SEQUENCE</scope>
    <source>
        <strain evidence="3">27C</strain>
    </source>
</reference>
<gene>
    <name evidence="3" type="ORF">J1M35_16965</name>
</gene>